<dbReference type="OrthoDB" id="580775at2"/>
<dbReference type="EMBL" id="JXII01000002">
    <property type="protein sequence ID" value="KIH71409.1"/>
    <property type="molecule type" value="Genomic_DNA"/>
</dbReference>
<dbReference type="PANTHER" id="PTHR36932:SF1">
    <property type="entry name" value="CAPSULAR POLYSACCHARIDE BIOSYNTHESIS PROTEIN"/>
    <property type="match status" value="1"/>
</dbReference>
<reference evidence="2 4" key="4">
    <citation type="submission" date="2022-12" db="EMBL/GenBank/DDBJ databases">
        <title>Genome analysis and biological profiling of marine Salinicoccus roseus MOSEL-ME25.</title>
        <authorList>
            <person name="Mirza F.T."/>
            <person name="Xie Y."/>
            <person name="Shinwari Z.K."/>
        </authorList>
    </citation>
    <scope>NUCLEOTIDE SEQUENCE [LARGE SCALE GENOMIC DNA]</scope>
    <source>
        <strain evidence="2 4">MOSEL-ME25</strain>
    </source>
</reference>
<evidence type="ECO:0000313" key="4">
    <source>
        <dbReference type="Proteomes" id="UP000527860"/>
    </source>
</evidence>
<dbReference type="EMBL" id="JABEVU030000001">
    <property type="protein sequence ID" value="MDB0579465.1"/>
    <property type="molecule type" value="Genomic_DNA"/>
</dbReference>
<dbReference type="InterPro" id="IPR042099">
    <property type="entry name" value="ANL_N_sf"/>
</dbReference>
<gene>
    <name evidence="2" type="ORF">F7P68_0002905</name>
    <name evidence="1" type="ORF">SN16_01600</name>
</gene>
<accession>A0A0C2HID1</accession>
<dbReference type="STRING" id="45670.SN16_01600"/>
<evidence type="ECO:0008006" key="5">
    <source>
        <dbReference type="Google" id="ProtNLM"/>
    </source>
</evidence>
<evidence type="ECO:0000313" key="2">
    <source>
        <dbReference type="EMBL" id="MDB0579465.1"/>
    </source>
</evidence>
<reference evidence="1 3" key="1">
    <citation type="submission" date="2015-01" db="EMBL/GenBank/DDBJ databases">
        <title>Genome sequences of high lactate-tolerant strain Salinicoccus roseus W12 with industrial interest.</title>
        <authorList>
            <person name="Wang H."/>
            <person name="Yu B."/>
        </authorList>
    </citation>
    <scope>NUCLEOTIDE SEQUENCE [LARGE SCALE GENOMIC DNA]</scope>
    <source>
        <strain evidence="1 3">W12</strain>
    </source>
</reference>
<comment type="caution">
    <text evidence="1">The sequence shown here is derived from an EMBL/GenBank/DDBJ whole genome shotgun (WGS) entry which is preliminary data.</text>
</comment>
<name>A0A0C2HID1_9STAP</name>
<dbReference type="GeneID" id="77844234"/>
<dbReference type="SUPFAM" id="SSF56801">
    <property type="entry name" value="Acetyl-CoA synthetase-like"/>
    <property type="match status" value="1"/>
</dbReference>
<reference evidence="4" key="2">
    <citation type="submission" date="2020-04" db="EMBL/GenBank/DDBJ databases">
        <title>Genome analysis and biological profiling of marine Cellulosimicrobium funkei MOSEL-ME6.</title>
        <authorList>
            <person name="Tanveer F."/>
            <person name="Xie Y."/>
            <person name="Shinwari Z.K."/>
        </authorList>
    </citation>
    <scope>NUCLEOTIDE SEQUENCE [LARGE SCALE GENOMIC DNA]</scope>
    <source>
        <strain evidence="4">MOSEL-ME25</strain>
    </source>
</reference>
<proteinExistence type="predicted"/>
<reference evidence="2" key="3">
    <citation type="submission" date="2020-04" db="EMBL/GenBank/DDBJ databases">
        <authorList>
            <person name="Tanveer F."/>
            <person name="Xie Y."/>
            <person name="Shinwari Z.K."/>
        </authorList>
    </citation>
    <scope>NUCLEOTIDE SEQUENCE</scope>
    <source>
        <strain evidence="2">MOSEL-ME25</strain>
    </source>
</reference>
<dbReference type="Proteomes" id="UP000031546">
    <property type="component" value="Unassembled WGS sequence"/>
</dbReference>
<keyword evidence="4" id="KW-1185">Reference proteome</keyword>
<evidence type="ECO:0000313" key="1">
    <source>
        <dbReference type="EMBL" id="KIH71409.1"/>
    </source>
</evidence>
<protein>
    <recommendedName>
        <fullName evidence="5">Phenylacetate-CoA ligase</fullName>
    </recommendedName>
</protein>
<dbReference type="RefSeq" id="WP_040104873.1">
    <property type="nucleotide sequence ID" value="NZ_JABEVU030000001.1"/>
</dbReference>
<dbReference type="AlphaFoldDB" id="A0A0C2HID1"/>
<evidence type="ECO:0000313" key="3">
    <source>
        <dbReference type="Proteomes" id="UP000031546"/>
    </source>
</evidence>
<sequence length="456" mass="52130">MLKKMMEDSVHNIYFKSPVFMQHALTSIYGYKQKKERYNSMYRGFFENFTVGTVKPEHCLLELMHHLKGNISAYRDIDIDEGNVMGSFLALPMTVKAQLRNELADRSHEEGKLRIARTSGTSGATLTVYESERDWTMRMAYLDVIKYRHGVMPFSKRASFTGREIAPPGHRKAFWRHNMAMGQMLYSSVHMTPDNVGRVYDSMRKFKPVSIDGMPSSIHMVAKYMLANGMTADWEVKAIFPTAEILLPHIIRDIEAAFGAAVIDQYASSEGAPFIYGRPSEGYTIGSETGVFEFIRAGEGVYDMIVTSFLNYATPIVRYRIGDQVEIDSDRAYLNSLVDDVRITKILGREMDYLIASDGHKVMNVVINWIIDGLEEKVIQFQLVQRSEDRVVVNMVVEPEFDRDVDEAIMRDRMERKLGTGMAYIFNYMDDIPKGKNGKIRFIINDLAKKAETPLK</sequence>
<organism evidence="1 3">
    <name type="scientific">Salinicoccus roseus</name>
    <dbReference type="NCBI Taxonomy" id="45670"/>
    <lineage>
        <taxon>Bacteria</taxon>
        <taxon>Bacillati</taxon>
        <taxon>Bacillota</taxon>
        <taxon>Bacilli</taxon>
        <taxon>Bacillales</taxon>
        <taxon>Staphylococcaceae</taxon>
        <taxon>Salinicoccus</taxon>
    </lineage>
</organism>
<dbReference type="PANTHER" id="PTHR36932">
    <property type="entry name" value="CAPSULAR POLYSACCHARIDE BIOSYNTHESIS PROTEIN"/>
    <property type="match status" value="1"/>
</dbReference>
<dbReference type="Gene3D" id="3.40.50.12780">
    <property type="entry name" value="N-terminal domain of ligase-like"/>
    <property type="match status" value="1"/>
</dbReference>
<dbReference type="Proteomes" id="UP000527860">
    <property type="component" value="Unassembled WGS sequence"/>
</dbReference>
<dbReference type="InterPro" id="IPR053158">
    <property type="entry name" value="CapK_Type1_Caps_Biosynth"/>
</dbReference>